<dbReference type="STRING" id="62062.ENSHHUP00000089323"/>
<feature type="transmembrane region" description="Helical" evidence="1">
    <location>
        <begin position="326"/>
        <end position="354"/>
    </location>
</feature>
<dbReference type="GO" id="GO:0016020">
    <property type="term" value="C:membrane"/>
    <property type="evidence" value="ECO:0007669"/>
    <property type="project" value="InterPro"/>
</dbReference>
<dbReference type="AlphaFoldDB" id="A0A4W5RTC8"/>
<feature type="transmembrane region" description="Helical" evidence="1">
    <location>
        <begin position="117"/>
        <end position="145"/>
    </location>
</feature>
<evidence type="ECO:0000313" key="5">
    <source>
        <dbReference type="Proteomes" id="UP000314982"/>
    </source>
</evidence>
<feature type="transmembrane region" description="Helical" evidence="1">
    <location>
        <begin position="366"/>
        <end position="388"/>
    </location>
</feature>
<feature type="domain" description="Piezo TM1-24" evidence="3">
    <location>
        <begin position="121"/>
        <end position="398"/>
    </location>
</feature>
<feature type="transmembrane region" description="Helical" evidence="1">
    <location>
        <begin position="221"/>
        <end position="242"/>
    </location>
</feature>
<evidence type="ECO:0000313" key="4">
    <source>
        <dbReference type="Ensembl" id="ENSHHUP00000089323.1"/>
    </source>
</evidence>
<reference evidence="4" key="2">
    <citation type="submission" date="2025-08" db="UniProtKB">
        <authorList>
            <consortium name="Ensembl"/>
        </authorList>
    </citation>
    <scope>IDENTIFICATION</scope>
</reference>
<dbReference type="Proteomes" id="UP000314982">
    <property type="component" value="Unassembled WGS sequence"/>
</dbReference>
<feature type="transmembrane region" description="Helical" evidence="1">
    <location>
        <begin position="861"/>
        <end position="886"/>
    </location>
</feature>
<feature type="transmembrane region" description="Helical" evidence="1">
    <location>
        <begin position="478"/>
        <end position="498"/>
    </location>
</feature>
<protein>
    <submittedName>
        <fullName evidence="4">Uncharacterized protein</fullName>
    </submittedName>
</protein>
<feature type="domain" description="Piezo TM25-28" evidence="2">
    <location>
        <begin position="780"/>
        <end position="957"/>
    </location>
</feature>
<dbReference type="PANTHER" id="PTHR47049:SF6">
    <property type="entry name" value="PIEZO-TYPE MECHANOSENSITIVE ION CHANNEL COMPONENT"/>
    <property type="match status" value="1"/>
</dbReference>
<sequence length="967" mass="112340">VAVIYCSHTGRLLMSLCFSSLSFLLFHIIYQITVNSLLAGNQIDPAFNCSTWERSIRQIGFESVIGADAGNGIRVFLPDIGMFLTGLACWLLCHSLVQKRPPEDMAYDFEPEEGVRLTGQCIILPSLTSAVYFFAFLFLCTWWSFCRTFDTLIFSCMCVLMAIFSAGHLVVLYLYQFQFFQEIIPPEDSYVSLCGISSIVQTDCSSTWRLIVNPELAWHHFVNPIMVLLLYYTLATLIRVWLQEPIEVGNTLASLIRLWLQEPLEVGNILASLIQKDGGVYDFSPTLRGETAGMEGVEEEKEQGEEEEEEGRVNAVVTVFRFIRKQSYICALIAMMAWSITYVSWLTFVFLMWSCMLWMVRDRRRYTMLASPFMVLYGNLLIVLQYIWSFELLEKVPGLFLKMDDLGLERFSVSMLFTRIFIPTSFLLVCILHLHYFHDRFLLLTDLKAYLLSVSLFLEEEEDEEGGEQDIMLVVGNMVMETLVKYWIYICGGMFFFVSFEGRMVMYKIIYMVLLLFCVALYQVHYEYWRRILKYFWMSVVVYTMLVLILVYTFQFETSLPFWSNMTGMSKEKLKDLGLERFSVSMLFTRIFIPTSFLLVCILHLHYFHDRFLLLTDLKAVAQKQDSTIYSHAKVNGRMCFLLAVNVIGQRMDFYAMLHAFSLIGIMYRRRRKAIAEIWPKYCCFLACLLTWQYFVCIGIPPAACKDYPWRFPNSAMDSNIIKWLYLPDFHTNPNPILLVYDFMLLLCASLQRNIFEEENKAAVRLMAGDNVEICRDLDAASFSVHNPVPDFIHSRSYLDMLKVIMFSYLFWFVLTIIFITGTTRISIFCLGYIVGCFYFLLFGGELLLKPIKKIIHYWDFLIAYNVFVITMKNILSILACGYINVLVVNNCWLIQLLSLACTIKDYKKCDLPSDEAGIIWDSICFAFLLLQRRVFLSYYFLHVVADIKASQILASRYTVTVCVFIS</sequence>
<evidence type="ECO:0000259" key="2">
    <source>
        <dbReference type="Pfam" id="PF15917"/>
    </source>
</evidence>
<dbReference type="GeneTree" id="ENSGT00940000154456"/>
<dbReference type="GO" id="GO:0008381">
    <property type="term" value="F:mechanosensitive monoatomic ion channel activity"/>
    <property type="evidence" value="ECO:0007669"/>
    <property type="project" value="InterPro"/>
</dbReference>
<feature type="transmembrane region" description="Helical" evidence="1">
    <location>
        <begin position="801"/>
        <end position="820"/>
    </location>
</feature>
<feature type="transmembrane region" description="Helical" evidence="1">
    <location>
        <begin position="682"/>
        <end position="704"/>
    </location>
</feature>
<keyword evidence="1" id="KW-0812">Transmembrane</keyword>
<dbReference type="InterPro" id="IPR056769">
    <property type="entry name" value="Piezo_TM1-24"/>
</dbReference>
<feature type="domain" description="Piezo TM1-24" evidence="3">
    <location>
        <begin position="7"/>
        <end position="100"/>
    </location>
</feature>
<dbReference type="Pfam" id="PF24871">
    <property type="entry name" value="Piezo_TM1-24"/>
    <property type="match status" value="4"/>
</dbReference>
<dbReference type="Ensembl" id="ENSHHUT00000092096.1">
    <property type="protein sequence ID" value="ENSHHUP00000089323.1"/>
    <property type="gene ID" value="ENSHHUG00000051566.1"/>
</dbReference>
<feature type="transmembrane region" description="Helical" evidence="1">
    <location>
        <begin position="411"/>
        <end position="434"/>
    </location>
</feature>
<feature type="domain" description="Piezo TM1-24" evidence="3">
    <location>
        <begin position="403"/>
        <end position="442"/>
    </location>
</feature>
<dbReference type="PANTHER" id="PTHR47049">
    <property type="entry name" value="PIEZO-TYPE MECHANOSENSITIVE ION CHANNEL HOMOLOG"/>
    <property type="match status" value="1"/>
</dbReference>
<dbReference type="Pfam" id="PF15917">
    <property type="entry name" value="Piezo_TM25-28"/>
    <property type="match status" value="1"/>
</dbReference>
<feature type="transmembrane region" description="Helical" evidence="1">
    <location>
        <begin position="151"/>
        <end position="175"/>
    </location>
</feature>
<dbReference type="InterPro" id="IPR027272">
    <property type="entry name" value="Piezo"/>
</dbReference>
<feature type="domain" description="Piezo TM1-24" evidence="3">
    <location>
        <begin position="461"/>
        <end position="613"/>
    </location>
</feature>
<feature type="transmembrane region" description="Helical" evidence="1">
    <location>
        <begin position="536"/>
        <end position="563"/>
    </location>
</feature>
<organism evidence="4 5">
    <name type="scientific">Hucho hucho</name>
    <name type="common">huchen</name>
    <dbReference type="NCBI Taxonomy" id="62062"/>
    <lineage>
        <taxon>Eukaryota</taxon>
        <taxon>Metazoa</taxon>
        <taxon>Chordata</taxon>
        <taxon>Craniata</taxon>
        <taxon>Vertebrata</taxon>
        <taxon>Euteleostomi</taxon>
        <taxon>Actinopterygii</taxon>
        <taxon>Neopterygii</taxon>
        <taxon>Teleostei</taxon>
        <taxon>Protacanthopterygii</taxon>
        <taxon>Salmoniformes</taxon>
        <taxon>Salmonidae</taxon>
        <taxon>Salmoninae</taxon>
        <taxon>Hucho</taxon>
    </lineage>
</organism>
<keyword evidence="5" id="KW-1185">Reference proteome</keyword>
<feature type="transmembrane region" description="Helical" evidence="1">
    <location>
        <begin position="505"/>
        <end position="524"/>
    </location>
</feature>
<evidence type="ECO:0000259" key="3">
    <source>
        <dbReference type="Pfam" id="PF24871"/>
    </source>
</evidence>
<feature type="transmembrane region" description="Helical" evidence="1">
    <location>
        <begin position="584"/>
        <end position="608"/>
    </location>
</feature>
<feature type="transmembrane region" description="Helical" evidence="1">
    <location>
        <begin position="80"/>
        <end position="97"/>
    </location>
</feature>
<dbReference type="InterPro" id="IPR031805">
    <property type="entry name" value="Piezo_TM25-28"/>
</dbReference>
<feature type="transmembrane region" description="Helical" evidence="1">
    <location>
        <begin position="12"/>
        <end position="32"/>
    </location>
</feature>
<feature type="transmembrane region" description="Helical" evidence="1">
    <location>
        <begin position="826"/>
        <end position="849"/>
    </location>
</feature>
<proteinExistence type="predicted"/>
<accession>A0A4W5RTC8</accession>
<reference evidence="5" key="1">
    <citation type="submission" date="2018-06" db="EMBL/GenBank/DDBJ databases">
        <title>Genome assembly of Danube salmon.</title>
        <authorList>
            <person name="Macqueen D.J."/>
            <person name="Gundappa M.K."/>
        </authorList>
    </citation>
    <scope>NUCLEOTIDE SEQUENCE [LARGE SCALE GENOMIC DNA]</scope>
</reference>
<keyword evidence="1" id="KW-1133">Transmembrane helix</keyword>
<evidence type="ECO:0000256" key="1">
    <source>
        <dbReference type="SAM" id="Phobius"/>
    </source>
</evidence>
<reference evidence="4" key="3">
    <citation type="submission" date="2025-09" db="UniProtKB">
        <authorList>
            <consortium name="Ensembl"/>
        </authorList>
    </citation>
    <scope>IDENTIFICATION</scope>
</reference>
<keyword evidence="1" id="KW-0472">Membrane</keyword>
<name>A0A4W5RTC8_9TELE</name>